<sequence>MTPNPIPNNEILVLAVGMDARKQAVFRMAFKMHNKASYRMVDGDAGQHADLAIVDIDSPDGAELWRRFRSEHPLLPALIVSAAEQAQAPAPVLKKPVRMESLFPQLETLRSGKFQVAAAETALAAPAPAPLQEAPASPVKAEAPSGAASASAAVSQPVSIRPEDVTYFDPAHGLLGLLHMVQRDRISAIIQDAGGTPLLIAHPGSNEVQLLVEPARLEALCSQDNGAFRARTPKLGDDFKAGSRQPLDALIWQIAIWSANGRLIRTLRLNTPVQLKYWPNLTRLAPIPGALRMAAFLTRSPVNPVLTSRMLQIPPKDLFNFLAASHSLELLVLPQANTGTAVPTGTQTHAQAAPQQSTAAPQKRGFLSRLLKKIAGI</sequence>
<dbReference type="Proteomes" id="UP001446205">
    <property type="component" value="Unassembled WGS sequence"/>
</dbReference>
<reference evidence="1 2" key="1">
    <citation type="submission" date="2024-04" db="EMBL/GenBank/DDBJ databases">
        <authorList>
            <person name="Abashina T."/>
            <person name="Shaikin A."/>
        </authorList>
    </citation>
    <scope>NUCLEOTIDE SEQUENCE [LARGE SCALE GENOMIC DNA]</scope>
    <source>
        <strain evidence="1 2">AAFK</strain>
    </source>
</reference>
<protein>
    <submittedName>
        <fullName evidence="1">Response regulator</fullName>
    </submittedName>
</protein>
<comment type="caution">
    <text evidence="1">The sequence shown here is derived from an EMBL/GenBank/DDBJ whole genome shotgun (WGS) entry which is preliminary data.</text>
</comment>
<dbReference type="SUPFAM" id="SSF52172">
    <property type="entry name" value="CheY-like"/>
    <property type="match status" value="1"/>
</dbReference>
<accession>A0ABU9D8U9</accession>
<proteinExistence type="predicted"/>
<dbReference type="EMBL" id="JBBPCO010000008">
    <property type="protein sequence ID" value="MEK8089945.1"/>
    <property type="molecule type" value="Genomic_DNA"/>
</dbReference>
<gene>
    <name evidence="1" type="ORF">WOB96_09215</name>
</gene>
<evidence type="ECO:0000313" key="2">
    <source>
        <dbReference type="Proteomes" id="UP001446205"/>
    </source>
</evidence>
<evidence type="ECO:0000313" key="1">
    <source>
        <dbReference type="EMBL" id="MEK8089945.1"/>
    </source>
</evidence>
<dbReference type="RefSeq" id="WP_341371003.1">
    <property type="nucleotide sequence ID" value="NZ_JBBPCO010000008.1"/>
</dbReference>
<keyword evidence="2" id="KW-1185">Reference proteome</keyword>
<dbReference type="InterPro" id="IPR011006">
    <property type="entry name" value="CheY-like_superfamily"/>
</dbReference>
<organism evidence="1 2">
    <name type="scientific">Thermithiobacillus plumbiphilus</name>
    <dbReference type="NCBI Taxonomy" id="1729899"/>
    <lineage>
        <taxon>Bacteria</taxon>
        <taxon>Pseudomonadati</taxon>
        <taxon>Pseudomonadota</taxon>
        <taxon>Acidithiobacillia</taxon>
        <taxon>Acidithiobacillales</taxon>
        <taxon>Thermithiobacillaceae</taxon>
        <taxon>Thermithiobacillus</taxon>
    </lineage>
</organism>
<name>A0ABU9D8U9_9PROT</name>